<reference evidence="2" key="2">
    <citation type="journal article" date="2022" name="Microb. Genom.">
        <title>A chromosome-scale genome assembly of the tomato pathogen Cladosporium fulvum reveals a compartmentalized genome architecture and the presence of a dispensable chromosome.</title>
        <authorList>
            <person name="Zaccaron A.Z."/>
            <person name="Chen L.H."/>
            <person name="Samaras A."/>
            <person name="Stergiopoulos I."/>
        </authorList>
    </citation>
    <scope>NUCLEOTIDE SEQUENCE</scope>
    <source>
        <strain evidence="2">Race5_Kim</strain>
    </source>
</reference>
<dbReference type="Proteomes" id="UP000756132">
    <property type="component" value="Chromosome 5"/>
</dbReference>
<dbReference type="EMBL" id="CP090167">
    <property type="protein sequence ID" value="UJO18365.1"/>
    <property type="molecule type" value="Genomic_DNA"/>
</dbReference>
<dbReference type="CDD" id="cd08276">
    <property type="entry name" value="MDR7"/>
    <property type="match status" value="1"/>
</dbReference>
<dbReference type="Gene3D" id="3.40.50.720">
    <property type="entry name" value="NAD(P)-binding Rossmann-like Domain"/>
    <property type="match status" value="1"/>
</dbReference>
<evidence type="ECO:0000313" key="2">
    <source>
        <dbReference type="EMBL" id="UJO18365.1"/>
    </source>
</evidence>
<dbReference type="RefSeq" id="XP_047762731.1">
    <property type="nucleotide sequence ID" value="XM_047905455.1"/>
</dbReference>
<reference evidence="2" key="1">
    <citation type="submission" date="2021-12" db="EMBL/GenBank/DDBJ databases">
        <authorList>
            <person name="Zaccaron A."/>
            <person name="Stergiopoulos I."/>
        </authorList>
    </citation>
    <scope>NUCLEOTIDE SEQUENCE</scope>
    <source>
        <strain evidence="2">Race5_Kim</strain>
    </source>
</reference>
<evidence type="ECO:0000259" key="1">
    <source>
        <dbReference type="SMART" id="SM00829"/>
    </source>
</evidence>
<sequence length="273" mass="28634">MAGTCKQWSVMGHDGTNSLHCGQVLVQDRTFHTIHGMATRTDIVVHYPFDLKPNVVPGSDGAGTVMAVGKHGLMAGSMTAKTARTGLGGSLDGTLHTHGVFDEQGLTAWNALFGMVGKSFSAGQWLLTCKVIATTSSNEKAELLKKLGADHVLNYRTSNDCGDIAKSLTGGEGVDLVIEAGGPTTLAQIVQSVKLDGTISIVGSVGGQSLFTARGVWVGSRTQMEDMCKLIAASPDSLKPVVDDKIFSLDQVKEAYAYLGSGQHIGKVCVQIV</sequence>
<gene>
    <name evidence="2" type="ORF">CLAFUR5_06307</name>
</gene>
<dbReference type="InterPro" id="IPR013149">
    <property type="entry name" value="ADH-like_C"/>
</dbReference>
<feature type="domain" description="Enoyl reductase (ER)" evidence="1">
    <location>
        <begin position="15"/>
        <end position="270"/>
    </location>
</feature>
<accession>A0A9Q8LJ00</accession>
<dbReference type="PANTHER" id="PTHR45033:SF2">
    <property type="entry name" value="ZINC-TYPE ALCOHOL DEHYDROGENASE-LIKE PROTEIN C1773.06C"/>
    <property type="match status" value="1"/>
</dbReference>
<dbReference type="InterPro" id="IPR011032">
    <property type="entry name" value="GroES-like_sf"/>
</dbReference>
<dbReference type="Gene3D" id="3.90.180.10">
    <property type="entry name" value="Medium-chain alcohol dehydrogenases, catalytic domain"/>
    <property type="match status" value="1"/>
</dbReference>
<dbReference type="GeneID" id="71986185"/>
<dbReference type="Pfam" id="PF00107">
    <property type="entry name" value="ADH_zinc_N"/>
    <property type="match status" value="1"/>
</dbReference>
<dbReference type="InterPro" id="IPR036291">
    <property type="entry name" value="NAD(P)-bd_dom_sf"/>
</dbReference>
<organism evidence="2 3">
    <name type="scientific">Passalora fulva</name>
    <name type="common">Tomato leaf mold</name>
    <name type="synonym">Cladosporium fulvum</name>
    <dbReference type="NCBI Taxonomy" id="5499"/>
    <lineage>
        <taxon>Eukaryota</taxon>
        <taxon>Fungi</taxon>
        <taxon>Dikarya</taxon>
        <taxon>Ascomycota</taxon>
        <taxon>Pezizomycotina</taxon>
        <taxon>Dothideomycetes</taxon>
        <taxon>Dothideomycetidae</taxon>
        <taxon>Mycosphaerellales</taxon>
        <taxon>Mycosphaerellaceae</taxon>
        <taxon>Fulvia</taxon>
    </lineage>
</organism>
<dbReference type="AlphaFoldDB" id="A0A9Q8LJ00"/>
<protein>
    <submittedName>
        <fullName evidence="2">Zinc-type alcohol dehydrogenase-like protein</fullName>
    </submittedName>
</protein>
<evidence type="ECO:0000313" key="3">
    <source>
        <dbReference type="Proteomes" id="UP000756132"/>
    </source>
</evidence>
<dbReference type="PANTHER" id="PTHR45033">
    <property type="match status" value="1"/>
</dbReference>
<proteinExistence type="predicted"/>
<dbReference type="InterPro" id="IPR052711">
    <property type="entry name" value="Zinc_ADH-like"/>
</dbReference>
<dbReference type="InterPro" id="IPR020843">
    <property type="entry name" value="ER"/>
</dbReference>
<dbReference type="KEGG" id="ffu:CLAFUR5_06307"/>
<dbReference type="SMART" id="SM00829">
    <property type="entry name" value="PKS_ER"/>
    <property type="match status" value="1"/>
</dbReference>
<keyword evidence="3" id="KW-1185">Reference proteome</keyword>
<dbReference type="SUPFAM" id="SSF50129">
    <property type="entry name" value="GroES-like"/>
    <property type="match status" value="1"/>
</dbReference>
<dbReference type="OrthoDB" id="9930022at2759"/>
<dbReference type="SUPFAM" id="SSF51735">
    <property type="entry name" value="NAD(P)-binding Rossmann-fold domains"/>
    <property type="match status" value="1"/>
</dbReference>
<dbReference type="GO" id="GO:0016491">
    <property type="term" value="F:oxidoreductase activity"/>
    <property type="evidence" value="ECO:0007669"/>
    <property type="project" value="InterPro"/>
</dbReference>
<name>A0A9Q8LJ00_PASFU</name>